<dbReference type="PROSITE" id="PS50943">
    <property type="entry name" value="HTH_CROC1"/>
    <property type="match status" value="1"/>
</dbReference>
<dbReference type="SMART" id="SM00530">
    <property type="entry name" value="HTH_XRE"/>
    <property type="match status" value="1"/>
</dbReference>
<protein>
    <submittedName>
        <fullName evidence="2">Helix-turn-helix domain-containing protein</fullName>
    </submittedName>
</protein>
<dbReference type="SUPFAM" id="SSF47413">
    <property type="entry name" value="lambda repressor-like DNA-binding domains"/>
    <property type="match status" value="1"/>
</dbReference>
<dbReference type="Gene3D" id="1.10.260.40">
    <property type="entry name" value="lambda repressor-like DNA-binding domains"/>
    <property type="match status" value="1"/>
</dbReference>
<dbReference type="Gene3D" id="3.30.450.180">
    <property type="match status" value="1"/>
</dbReference>
<dbReference type="CDD" id="cd00093">
    <property type="entry name" value="HTH_XRE"/>
    <property type="match status" value="1"/>
</dbReference>
<dbReference type="InterPro" id="IPR001387">
    <property type="entry name" value="Cro/C1-type_HTH"/>
</dbReference>
<dbReference type="GO" id="GO:0003677">
    <property type="term" value="F:DNA binding"/>
    <property type="evidence" value="ECO:0007669"/>
    <property type="project" value="InterPro"/>
</dbReference>
<dbReference type="Proteomes" id="UP000565724">
    <property type="component" value="Unassembled WGS sequence"/>
</dbReference>
<proteinExistence type="predicted"/>
<sequence>MVRRARITPERAGLPSPSDRRRVVGLRRAEVAALAGISPGYYKRVERGVVGGISASVLAGLARALQLNDAERAYLADLVRGSSPSRLGHPAPPAHAVRPFVQELLAATSLPCCVLDDRLDVLAANDLARALYLPLYESADRPVNQARFTFYDAASRDYWSDWDAMADLAVSLLRGSSGRDPVDPGLAGLITELRAHSTDFRTRWAAYDVASDTAGVREINHPLVGHLTLETHSIPLPEDPGQRVLVHTPCPAAGATGQLALLASCGADLRAAGVPRPRGRHAPRGG</sequence>
<dbReference type="InterPro" id="IPR010982">
    <property type="entry name" value="Lambda_DNA-bd_dom_sf"/>
</dbReference>
<dbReference type="Pfam" id="PF13560">
    <property type="entry name" value="HTH_31"/>
    <property type="match status" value="1"/>
</dbReference>
<dbReference type="Pfam" id="PF17765">
    <property type="entry name" value="MLTR_LBD"/>
    <property type="match status" value="1"/>
</dbReference>
<dbReference type="InterPro" id="IPR041413">
    <property type="entry name" value="MLTR_LBD"/>
</dbReference>
<name>A0A7Y6A604_9CELL</name>
<dbReference type="PANTHER" id="PTHR35010">
    <property type="entry name" value="BLL4672 PROTEIN-RELATED"/>
    <property type="match status" value="1"/>
</dbReference>
<dbReference type="EMBL" id="JABMCI010000071">
    <property type="protein sequence ID" value="NUU19713.1"/>
    <property type="molecule type" value="Genomic_DNA"/>
</dbReference>
<accession>A0A7Y6A604</accession>
<gene>
    <name evidence="2" type="ORF">HP550_20925</name>
</gene>
<feature type="domain" description="HTH cro/C1-type" evidence="1">
    <location>
        <begin position="25"/>
        <end position="72"/>
    </location>
</feature>
<keyword evidence="3" id="KW-1185">Reference proteome</keyword>
<comment type="caution">
    <text evidence="2">The sequence shown here is derived from an EMBL/GenBank/DDBJ whole genome shotgun (WGS) entry which is preliminary data.</text>
</comment>
<dbReference type="AlphaFoldDB" id="A0A7Y6A604"/>
<evidence type="ECO:0000259" key="1">
    <source>
        <dbReference type="PROSITE" id="PS50943"/>
    </source>
</evidence>
<evidence type="ECO:0000313" key="2">
    <source>
        <dbReference type="EMBL" id="NUU19713.1"/>
    </source>
</evidence>
<dbReference type="PANTHER" id="PTHR35010:SF2">
    <property type="entry name" value="BLL4672 PROTEIN"/>
    <property type="match status" value="1"/>
</dbReference>
<reference evidence="2 3" key="1">
    <citation type="submission" date="2020-05" db="EMBL/GenBank/DDBJ databases">
        <title>Genome Sequencing of Type Strains.</title>
        <authorList>
            <person name="Lemaire J.F."/>
            <person name="Inderbitzin P."/>
            <person name="Gregorio O.A."/>
            <person name="Collins S.B."/>
            <person name="Wespe N."/>
            <person name="Knight-Connoni V."/>
        </authorList>
    </citation>
    <scope>NUCLEOTIDE SEQUENCE [LARGE SCALE GENOMIC DNA]</scope>
    <source>
        <strain evidence="2 3">ATCC 25174</strain>
    </source>
</reference>
<organism evidence="2 3">
    <name type="scientific">Cellulomonas humilata</name>
    <dbReference type="NCBI Taxonomy" id="144055"/>
    <lineage>
        <taxon>Bacteria</taxon>
        <taxon>Bacillati</taxon>
        <taxon>Actinomycetota</taxon>
        <taxon>Actinomycetes</taxon>
        <taxon>Micrococcales</taxon>
        <taxon>Cellulomonadaceae</taxon>
        <taxon>Cellulomonas</taxon>
    </lineage>
</organism>
<evidence type="ECO:0000313" key="3">
    <source>
        <dbReference type="Proteomes" id="UP000565724"/>
    </source>
</evidence>